<accession>A0A6N9Q4C3</accession>
<dbReference type="SFLD" id="SFLDS00003">
    <property type="entry name" value="Haloacid_Dehalogenase"/>
    <property type="match status" value="1"/>
</dbReference>
<dbReference type="InterPro" id="IPR023214">
    <property type="entry name" value="HAD_sf"/>
</dbReference>
<keyword evidence="1" id="KW-0378">Hydrolase</keyword>
<comment type="caution">
    <text evidence="1">The sequence shown here is derived from an EMBL/GenBank/DDBJ whole genome shotgun (WGS) entry which is preliminary data.</text>
</comment>
<protein>
    <submittedName>
        <fullName evidence="1">HAD family hydrolase</fullName>
    </submittedName>
</protein>
<organism evidence="1 2">
    <name type="scientific">Chengkuizengella marina</name>
    <dbReference type="NCBI Taxonomy" id="2507566"/>
    <lineage>
        <taxon>Bacteria</taxon>
        <taxon>Bacillati</taxon>
        <taxon>Bacillota</taxon>
        <taxon>Bacilli</taxon>
        <taxon>Bacillales</taxon>
        <taxon>Paenibacillaceae</taxon>
        <taxon>Chengkuizengella</taxon>
    </lineage>
</organism>
<dbReference type="InterPro" id="IPR000150">
    <property type="entry name" value="Cof"/>
</dbReference>
<reference evidence="1 2" key="1">
    <citation type="submission" date="2019-01" db="EMBL/GenBank/DDBJ databases">
        <title>Chengkuizengella sp. nov., isolated from deep-sea sediment of East Pacific Ocean.</title>
        <authorList>
            <person name="Yang J."/>
            <person name="Lai Q."/>
            <person name="Shao Z."/>
        </authorList>
    </citation>
    <scope>NUCLEOTIDE SEQUENCE [LARGE SCALE GENOMIC DNA]</scope>
    <source>
        <strain evidence="1 2">YPA3-1-1</strain>
    </source>
</reference>
<evidence type="ECO:0000313" key="1">
    <source>
        <dbReference type="EMBL" id="NBI29676.1"/>
    </source>
</evidence>
<dbReference type="NCBIfam" id="TIGR01484">
    <property type="entry name" value="HAD-SF-IIB"/>
    <property type="match status" value="1"/>
</dbReference>
<dbReference type="SUPFAM" id="SSF56784">
    <property type="entry name" value="HAD-like"/>
    <property type="match status" value="1"/>
</dbReference>
<sequence>MISAVVLDLDGTFLNSNKEISHRNMDAVMTCIKHDIKIIIATARPPRSVKKFVPEVMMKNCSFVFYNGGYIIDNSYKEHIYISKKLSAEIIHYCLTISPKCHLSIELEDKWFSNKGISDVDAAFFNIDTSPIVLSMDELKQLEATKIIMTGFNNIDQLKERFNGRVKIVATDEGELIQIMNKNVSKATGISTLCTRNGLQMSDVMVFGDDYNDIEMFKECGYCVAVENAIDELKKIANEVTLSNDQDG</sequence>
<gene>
    <name evidence="1" type="ORF">ERL59_11970</name>
</gene>
<dbReference type="RefSeq" id="WP_160646483.1">
    <property type="nucleotide sequence ID" value="NZ_SIJB01000027.1"/>
</dbReference>
<dbReference type="Gene3D" id="3.40.50.1000">
    <property type="entry name" value="HAD superfamily/HAD-like"/>
    <property type="match status" value="1"/>
</dbReference>
<dbReference type="SFLD" id="SFLDG01140">
    <property type="entry name" value="C2.B:_Phosphomannomutase_and_P"/>
    <property type="match status" value="1"/>
</dbReference>
<dbReference type="Gene3D" id="3.30.1240.10">
    <property type="match status" value="1"/>
</dbReference>
<dbReference type="PANTHER" id="PTHR10000:SF8">
    <property type="entry name" value="HAD SUPERFAMILY HYDROLASE-LIKE, TYPE 3"/>
    <property type="match status" value="1"/>
</dbReference>
<dbReference type="GO" id="GO:0016791">
    <property type="term" value="F:phosphatase activity"/>
    <property type="evidence" value="ECO:0007669"/>
    <property type="project" value="UniProtKB-ARBA"/>
</dbReference>
<dbReference type="OrthoDB" id="9781413at2"/>
<dbReference type="AlphaFoldDB" id="A0A6N9Q4C3"/>
<name>A0A6N9Q4C3_9BACL</name>
<dbReference type="InterPro" id="IPR006379">
    <property type="entry name" value="HAD-SF_hydro_IIB"/>
</dbReference>
<keyword evidence="2" id="KW-1185">Reference proteome</keyword>
<dbReference type="PANTHER" id="PTHR10000">
    <property type="entry name" value="PHOSPHOSERINE PHOSPHATASE"/>
    <property type="match status" value="1"/>
</dbReference>
<dbReference type="InterPro" id="IPR036412">
    <property type="entry name" value="HAD-like_sf"/>
</dbReference>
<dbReference type="GO" id="GO:0000287">
    <property type="term" value="F:magnesium ion binding"/>
    <property type="evidence" value="ECO:0007669"/>
    <property type="project" value="TreeGrafter"/>
</dbReference>
<evidence type="ECO:0000313" key="2">
    <source>
        <dbReference type="Proteomes" id="UP000448943"/>
    </source>
</evidence>
<dbReference type="GO" id="GO:0005829">
    <property type="term" value="C:cytosol"/>
    <property type="evidence" value="ECO:0007669"/>
    <property type="project" value="TreeGrafter"/>
</dbReference>
<dbReference type="Proteomes" id="UP000448943">
    <property type="component" value="Unassembled WGS sequence"/>
</dbReference>
<proteinExistence type="predicted"/>
<dbReference type="Pfam" id="PF08282">
    <property type="entry name" value="Hydrolase_3"/>
    <property type="match status" value="1"/>
</dbReference>
<dbReference type="EMBL" id="SIJB01000027">
    <property type="protein sequence ID" value="NBI29676.1"/>
    <property type="molecule type" value="Genomic_DNA"/>
</dbReference>
<dbReference type="NCBIfam" id="TIGR00099">
    <property type="entry name" value="Cof-subfamily"/>
    <property type="match status" value="1"/>
</dbReference>